<dbReference type="PANTHER" id="PTHR46168">
    <property type="entry name" value="ARMADILLO REPEAT ONLY 4"/>
    <property type="match status" value="1"/>
</dbReference>
<dbReference type="AlphaFoldDB" id="A0A5D2DL68"/>
<proteinExistence type="predicted"/>
<dbReference type="SMART" id="SM00185">
    <property type="entry name" value="ARM"/>
    <property type="match status" value="4"/>
</dbReference>
<reference evidence="3 4" key="1">
    <citation type="submission" date="2019-06" db="EMBL/GenBank/DDBJ databases">
        <title>WGS assembly of Gossypium darwinii.</title>
        <authorList>
            <person name="Chen Z.J."/>
            <person name="Sreedasyam A."/>
            <person name="Ando A."/>
            <person name="Song Q."/>
            <person name="De L."/>
            <person name="Hulse-Kemp A."/>
            <person name="Ding M."/>
            <person name="Ye W."/>
            <person name="Kirkbride R."/>
            <person name="Jenkins J."/>
            <person name="Plott C."/>
            <person name="Lovell J."/>
            <person name="Lin Y.-M."/>
            <person name="Vaughn R."/>
            <person name="Liu B."/>
            <person name="Li W."/>
            <person name="Simpson S."/>
            <person name="Scheffler B."/>
            <person name="Saski C."/>
            <person name="Grover C."/>
            <person name="Hu G."/>
            <person name="Conover J."/>
            <person name="Carlson J."/>
            <person name="Shu S."/>
            <person name="Boston L."/>
            <person name="Williams M."/>
            <person name="Peterson D."/>
            <person name="Mcgee K."/>
            <person name="Jones D."/>
            <person name="Wendel J."/>
            <person name="Stelly D."/>
            <person name="Grimwood J."/>
            <person name="Schmutz J."/>
        </authorList>
    </citation>
    <scope>NUCLEOTIDE SEQUENCE [LARGE SCALE GENOMIC DNA]</scope>
    <source>
        <strain evidence="3">1808015.09</strain>
    </source>
</reference>
<dbReference type="Proteomes" id="UP000323506">
    <property type="component" value="Chromosome D02"/>
</dbReference>
<feature type="domain" description="DUF7792" evidence="2">
    <location>
        <begin position="21"/>
        <end position="137"/>
    </location>
</feature>
<dbReference type="InterPro" id="IPR000225">
    <property type="entry name" value="Armadillo"/>
</dbReference>
<dbReference type="InterPro" id="IPR016024">
    <property type="entry name" value="ARM-type_fold"/>
</dbReference>
<dbReference type="InterPro" id="IPR011989">
    <property type="entry name" value="ARM-like"/>
</dbReference>
<keyword evidence="1" id="KW-0677">Repeat</keyword>
<evidence type="ECO:0000313" key="4">
    <source>
        <dbReference type="Proteomes" id="UP000323506"/>
    </source>
</evidence>
<dbReference type="InterPro" id="IPR056694">
    <property type="entry name" value="DUF7792"/>
</dbReference>
<name>A0A5D2DL68_GOSDA</name>
<sequence length="565" mass="62804">MFLKHTESEIMALDSDARKIFDLILLGEDVCLAVNESNSFKVECGELGKRVSRLLEMLNNLICFIAAGSTSLYLRPLNCMVAKLEVYFMAAQDIVRNRKHQNLFCRLFTSRIATDFQKLFHDLDASVTDMELVVSLYEPQNRGRSCWKTDNSVSPTVLVWSCIATVEMGSSLDDRIEAVNHLASLVRHKDEYKHIILEEGGVDSLMKLLKENCPLVAHIAAANTLCLLATEDYEGTIMKEMVSTFIKSLSKTSPISKQTQAADLVASIAELNPESKQHDLIRENIIWQLVILLSSEQSTLELKISCSKALWKLAQGSVSNCQTLTETKGMLCLAKLVAKEQGELRYNCIMIIKEITSIAESDNGFRRSAFTSSSPAAKAVVDELLRVIEELDDTKIRVPAIKSIGSLARSFSAKQSRVIGPLVSRLGNTDQDVAMEAAIALRKIVSTGNYLCSEQLKSIIEFEGVPLLMKLLNSGDKNTHPHVLALICYLAQHDSNSNVLIKAGALTALQTIAPRVNTEYRELETLVPHTISKLQSNLLWSNNKQRVQQASYSLLQNRAKQLLTL</sequence>
<dbReference type="Pfam" id="PF25055">
    <property type="entry name" value="DUF7792"/>
    <property type="match status" value="1"/>
</dbReference>
<accession>A0A5D2DL68</accession>
<dbReference type="PANTHER" id="PTHR46168:SF12">
    <property type="entry name" value="ARMADILLO REPEAT ONLY 4-LIKE PROTEIN"/>
    <property type="match status" value="1"/>
</dbReference>
<dbReference type="Gene3D" id="1.25.10.10">
    <property type="entry name" value="Leucine-rich Repeat Variant"/>
    <property type="match status" value="2"/>
</dbReference>
<evidence type="ECO:0000259" key="2">
    <source>
        <dbReference type="Pfam" id="PF25055"/>
    </source>
</evidence>
<organism evidence="3 4">
    <name type="scientific">Gossypium darwinii</name>
    <name type="common">Darwin's cotton</name>
    <name type="synonym">Gossypium barbadense var. darwinii</name>
    <dbReference type="NCBI Taxonomy" id="34276"/>
    <lineage>
        <taxon>Eukaryota</taxon>
        <taxon>Viridiplantae</taxon>
        <taxon>Streptophyta</taxon>
        <taxon>Embryophyta</taxon>
        <taxon>Tracheophyta</taxon>
        <taxon>Spermatophyta</taxon>
        <taxon>Magnoliopsida</taxon>
        <taxon>eudicotyledons</taxon>
        <taxon>Gunneridae</taxon>
        <taxon>Pentapetalae</taxon>
        <taxon>rosids</taxon>
        <taxon>malvids</taxon>
        <taxon>Malvales</taxon>
        <taxon>Malvaceae</taxon>
        <taxon>Malvoideae</taxon>
        <taxon>Gossypium</taxon>
    </lineage>
</organism>
<evidence type="ECO:0000256" key="1">
    <source>
        <dbReference type="ARBA" id="ARBA00022737"/>
    </source>
</evidence>
<protein>
    <recommendedName>
        <fullName evidence="2">DUF7792 domain-containing protein</fullName>
    </recommendedName>
</protein>
<gene>
    <name evidence="3" type="ORF">ES288_D02G288800v1</name>
</gene>
<dbReference type="SUPFAM" id="SSF48371">
    <property type="entry name" value="ARM repeat"/>
    <property type="match status" value="1"/>
</dbReference>
<dbReference type="EMBL" id="CM017702">
    <property type="protein sequence ID" value="TYG81306.1"/>
    <property type="molecule type" value="Genomic_DNA"/>
</dbReference>
<evidence type="ECO:0000313" key="3">
    <source>
        <dbReference type="EMBL" id="TYG81306.1"/>
    </source>
</evidence>
<keyword evidence="4" id="KW-1185">Reference proteome</keyword>